<accession>A0AAQ4DME3</accession>
<keyword evidence="4" id="KW-1185">Reference proteome</keyword>
<sequence>MRSSLISFMEPCEDFYEFTCGGWMKAARVPHEEVVHSTLSEVHRRVENEISDILNNTVISYRDQTATQKASALYQGCINIGEVFQSQCATLLELVLDLRNSKGTKPVEDLLQFFELANWPMLNRTAQFRTFFILGNIIRELGLDAIISVRVGLDYHNSDRYLIYIPWSYFINVIVRDVGVSMDLTDHVVVLNPLYLKRLSRLLKEVPR</sequence>
<dbReference type="Gene3D" id="3.40.390.10">
    <property type="entry name" value="Collagenase (Catalytic Domain)"/>
    <property type="match status" value="1"/>
</dbReference>
<dbReference type="GO" id="GO:0005886">
    <property type="term" value="C:plasma membrane"/>
    <property type="evidence" value="ECO:0007669"/>
    <property type="project" value="TreeGrafter"/>
</dbReference>
<dbReference type="SUPFAM" id="SSF55486">
    <property type="entry name" value="Metalloproteases ('zincins'), catalytic domain"/>
    <property type="match status" value="1"/>
</dbReference>
<organism evidence="3 4">
    <name type="scientific">Amblyomma americanum</name>
    <name type="common">Lone star tick</name>
    <dbReference type="NCBI Taxonomy" id="6943"/>
    <lineage>
        <taxon>Eukaryota</taxon>
        <taxon>Metazoa</taxon>
        <taxon>Ecdysozoa</taxon>
        <taxon>Arthropoda</taxon>
        <taxon>Chelicerata</taxon>
        <taxon>Arachnida</taxon>
        <taxon>Acari</taxon>
        <taxon>Parasitiformes</taxon>
        <taxon>Ixodida</taxon>
        <taxon>Ixodoidea</taxon>
        <taxon>Ixodidae</taxon>
        <taxon>Amblyomminae</taxon>
        <taxon>Amblyomma</taxon>
    </lineage>
</organism>
<dbReference type="GO" id="GO:0004222">
    <property type="term" value="F:metalloendopeptidase activity"/>
    <property type="evidence" value="ECO:0007669"/>
    <property type="project" value="InterPro"/>
</dbReference>
<dbReference type="PANTHER" id="PTHR11733">
    <property type="entry name" value="ZINC METALLOPROTEASE FAMILY M13 NEPRILYSIN-RELATED"/>
    <property type="match status" value="1"/>
</dbReference>
<comment type="similarity">
    <text evidence="1">Belongs to the peptidase M13 family.</text>
</comment>
<dbReference type="EMBL" id="JARKHS020029142">
    <property type="protein sequence ID" value="KAK8763633.1"/>
    <property type="molecule type" value="Genomic_DNA"/>
</dbReference>
<dbReference type="InterPro" id="IPR000718">
    <property type="entry name" value="Peptidase_M13"/>
</dbReference>
<dbReference type="Gene3D" id="1.10.1380.10">
    <property type="entry name" value="Neutral endopeptidase , domain2"/>
    <property type="match status" value="1"/>
</dbReference>
<dbReference type="PROSITE" id="PS51885">
    <property type="entry name" value="NEPRILYSIN"/>
    <property type="match status" value="1"/>
</dbReference>
<name>A0AAQ4DME3_AMBAM</name>
<dbReference type="Proteomes" id="UP001321473">
    <property type="component" value="Unassembled WGS sequence"/>
</dbReference>
<evidence type="ECO:0000256" key="1">
    <source>
        <dbReference type="ARBA" id="ARBA00007357"/>
    </source>
</evidence>
<dbReference type="PANTHER" id="PTHR11733:SF209">
    <property type="entry name" value="FI20018P1"/>
    <property type="match status" value="1"/>
</dbReference>
<dbReference type="Pfam" id="PF05649">
    <property type="entry name" value="Peptidase_M13_N"/>
    <property type="match status" value="1"/>
</dbReference>
<protein>
    <recommendedName>
        <fullName evidence="2">Peptidase M13 N-terminal domain-containing protein</fullName>
    </recommendedName>
</protein>
<comment type="caution">
    <text evidence="3">The sequence shown here is derived from an EMBL/GenBank/DDBJ whole genome shotgun (WGS) entry which is preliminary data.</text>
</comment>
<dbReference type="InterPro" id="IPR042089">
    <property type="entry name" value="Peptidase_M13_dom_2"/>
</dbReference>
<dbReference type="InterPro" id="IPR008753">
    <property type="entry name" value="Peptidase_M13_N"/>
</dbReference>
<evidence type="ECO:0000259" key="2">
    <source>
        <dbReference type="Pfam" id="PF05649"/>
    </source>
</evidence>
<dbReference type="InterPro" id="IPR024079">
    <property type="entry name" value="MetalloPept_cat_dom_sf"/>
</dbReference>
<evidence type="ECO:0000313" key="4">
    <source>
        <dbReference type="Proteomes" id="UP001321473"/>
    </source>
</evidence>
<evidence type="ECO:0000313" key="3">
    <source>
        <dbReference type="EMBL" id="KAK8763633.1"/>
    </source>
</evidence>
<dbReference type="AlphaFoldDB" id="A0AAQ4DME3"/>
<dbReference type="GO" id="GO:0006508">
    <property type="term" value="P:proteolysis"/>
    <property type="evidence" value="ECO:0007669"/>
    <property type="project" value="InterPro"/>
</dbReference>
<gene>
    <name evidence="3" type="ORF">V5799_033759</name>
</gene>
<reference evidence="3 4" key="1">
    <citation type="journal article" date="2023" name="Arcadia Sci">
        <title>De novo assembly of a long-read Amblyomma americanum tick genome.</title>
        <authorList>
            <person name="Chou S."/>
            <person name="Poskanzer K.E."/>
            <person name="Rollins M."/>
            <person name="Thuy-Boun P.S."/>
        </authorList>
    </citation>
    <scope>NUCLEOTIDE SEQUENCE [LARGE SCALE GENOMIC DNA]</scope>
    <source>
        <strain evidence="3">F_SG_1</strain>
        <tissue evidence="3">Salivary glands</tissue>
    </source>
</reference>
<feature type="domain" description="Peptidase M13 N-terminal" evidence="2">
    <location>
        <begin position="11"/>
        <end position="165"/>
    </location>
</feature>
<proteinExistence type="inferred from homology"/>